<reference evidence="2 3" key="1">
    <citation type="submission" date="2023-07" db="EMBL/GenBank/DDBJ databases">
        <title>Genomic Encyclopedia of Type Strains, Phase IV (KMG-IV): sequencing the most valuable type-strain genomes for metagenomic binning, comparative biology and taxonomic classification.</title>
        <authorList>
            <person name="Goeker M."/>
        </authorList>
    </citation>
    <scope>NUCLEOTIDE SEQUENCE [LARGE SCALE GENOMIC DNA]</scope>
    <source>
        <strain evidence="2 3">DSM 19619</strain>
    </source>
</reference>
<evidence type="ECO:0000313" key="2">
    <source>
        <dbReference type="EMBL" id="MDQ0473775.1"/>
    </source>
</evidence>
<comment type="caution">
    <text evidence="2">The sequence shown here is derived from an EMBL/GenBank/DDBJ whole genome shotgun (WGS) entry which is preliminary data.</text>
</comment>
<dbReference type="RefSeq" id="WP_307282407.1">
    <property type="nucleotide sequence ID" value="NZ_JAUSVX010000018.1"/>
</dbReference>
<name>A0ABU0JJJ0_9HYPH</name>
<keyword evidence="3" id="KW-1185">Reference proteome</keyword>
<dbReference type="EMBL" id="JAUSVX010000018">
    <property type="protein sequence ID" value="MDQ0473775.1"/>
    <property type="molecule type" value="Genomic_DNA"/>
</dbReference>
<dbReference type="Gene3D" id="1.10.260.40">
    <property type="entry name" value="lambda repressor-like DNA-binding domains"/>
    <property type="match status" value="1"/>
</dbReference>
<dbReference type="InterPro" id="IPR043019">
    <property type="entry name" value="GrlR_sf"/>
</dbReference>
<organism evidence="2 3">
    <name type="scientific">Labrys wisconsinensis</name>
    <dbReference type="NCBI Taxonomy" id="425677"/>
    <lineage>
        <taxon>Bacteria</taxon>
        <taxon>Pseudomonadati</taxon>
        <taxon>Pseudomonadota</taxon>
        <taxon>Alphaproteobacteria</taxon>
        <taxon>Hyphomicrobiales</taxon>
        <taxon>Xanthobacteraceae</taxon>
        <taxon>Labrys</taxon>
    </lineage>
</organism>
<gene>
    <name evidence="2" type="ORF">QO011_006811</name>
</gene>
<dbReference type="Proteomes" id="UP001242480">
    <property type="component" value="Unassembled WGS sequence"/>
</dbReference>
<dbReference type="PROSITE" id="PS50943">
    <property type="entry name" value="HTH_CROC1"/>
    <property type="match status" value="1"/>
</dbReference>
<sequence length="188" mass="20491">MTGDELKAILDAAGLSQADFARLLGVTSRAVNLWMVGDRAIPGPAEAYLRLLGALPPNLRQAELARLRERKPPMREGMYGIEFQSGSGAGIGVLVLENGRAYGVDAGGVKYDGGYVYDDKTGFAELSLKLTFAPNTPAVFGIRHPYEWAIDVSTRLDPRQERGRLRLATPIGPTVDVQYRYLRSLPDA</sequence>
<dbReference type="Pfam" id="PF01381">
    <property type="entry name" value="HTH_3"/>
    <property type="match status" value="1"/>
</dbReference>
<feature type="domain" description="HTH cro/C1-type" evidence="1">
    <location>
        <begin position="6"/>
        <end position="59"/>
    </location>
</feature>
<protein>
    <recommendedName>
        <fullName evidence="1">HTH cro/C1-type domain-containing protein</fullName>
    </recommendedName>
</protein>
<evidence type="ECO:0000259" key="1">
    <source>
        <dbReference type="PROSITE" id="PS50943"/>
    </source>
</evidence>
<dbReference type="SUPFAM" id="SSF47413">
    <property type="entry name" value="lambda repressor-like DNA-binding domains"/>
    <property type="match status" value="1"/>
</dbReference>
<proteinExistence type="predicted"/>
<dbReference type="InterPro" id="IPR001387">
    <property type="entry name" value="Cro/C1-type_HTH"/>
</dbReference>
<dbReference type="InterPro" id="IPR010982">
    <property type="entry name" value="Lambda_DNA-bd_dom_sf"/>
</dbReference>
<dbReference type="Gene3D" id="2.40.128.380">
    <property type="entry name" value="T3SS negative regulator GrlR"/>
    <property type="match status" value="1"/>
</dbReference>
<dbReference type="CDD" id="cd00093">
    <property type="entry name" value="HTH_XRE"/>
    <property type="match status" value="1"/>
</dbReference>
<accession>A0ABU0JJJ0</accession>
<evidence type="ECO:0000313" key="3">
    <source>
        <dbReference type="Proteomes" id="UP001242480"/>
    </source>
</evidence>